<feature type="transmembrane region" description="Helical" evidence="1">
    <location>
        <begin position="45"/>
        <end position="65"/>
    </location>
</feature>
<keyword evidence="1" id="KW-1133">Transmembrane helix</keyword>
<protein>
    <submittedName>
        <fullName evidence="2">Uncharacterized protein</fullName>
    </submittedName>
</protein>
<name>A0ABV9T1P5_9BACT</name>
<dbReference type="Proteomes" id="UP001595818">
    <property type="component" value="Unassembled WGS sequence"/>
</dbReference>
<dbReference type="EMBL" id="JBHSJJ010000006">
    <property type="protein sequence ID" value="MFC4872436.1"/>
    <property type="molecule type" value="Genomic_DNA"/>
</dbReference>
<dbReference type="RefSeq" id="WP_377064825.1">
    <property type="nucleotide sequence ID" value="NZ_JBHSJJ010000006.1"/>
</dbReference>
<gene>
    <name evidence="2" type="ORF">ACFPFU_12125</name>
</gene>
<evidence type="ECO:0000313" key="2">
    <source>
        <dbReference type="EMBL" id="MFC4872436.1"/>
    </source>
</evidence>
<keyword evidence="3" id="KW-1185">Reference proteome</keyword>
<proteinExistence type="predicted"/>
<keyword evidence="1" id="KW-0472">Membrane</keyword>
<evidence type="ECO:0000313" key="3">
    <source>
        <dbReference type="Proteomes" id="UP001595818"/>
    </source>
</evidence>
<organism evidence="2 3">
    <name type="scientific">Negadavirga shengliensis</name>
    <dbReference type="NCBI Taxonomy" id="1389218"/>
    <lineage>
        <taxon>Bacteria</taxon>
        <taxon>Pseudomonadati</taxon>
        <taxon>Bacteroidota</taxon>
        <taxon>Cytophagia</taxon>
        <taxon>Cytophagales</taxon>
        <taxon>Cyclobacteriaceae</taxon>
        <taxon>Negadavirga</taxon>
    </lineage>
</organism>
<keyword evidence="1" id="KW-0812">Transmembrane</keyword>
<comment type="caution">
    <text evidence="2">The sequence shown here is derived from an EMBL/GenBank/DDBJ whole genome shotgun (WGS) entry which is preliminary data.</text>
</comment>
<accession>A0ABV9T1P5</accession>
<sequence length="69" mass="7374">MKVFGIILIVIGIIMFIITGISYTTEETVIDAGPLELSAEKEESVNWPPYAGGVAVVAGLILVAINRKK</sequence>
<evidence type="ECO:0000256" key="1">
    <source>
        <dbReference type="SAM" id="Phobius"/>
    </source>
</evidence>
<reference evidence="3" key="1">
    <citation type="journal article" date="2019" name="Int. J. Syst. Evol. Microbiol.">
        <title>The Global Catalogue of Microorganisms (GCM) 10K type strain sequencing project: providing services to taxonomists for standard genome sequencing and annotation.</title>
        <authorList>
            <consortium name="The Broad Institute Genomics Platform"/>
            <consortium name="The Broad Institute Genome Sequencing Center for Infectious Disease"/>
            <person name="Wu L."/>
            <person name="Ma J."/>
        </authorList>
    </citation>
    <scope>NUCLEOTIDE SEQUENCE [LARGE SCALE GENOMIC DNA]</scope>
    <source>
        <strain evidence="3">CGMCC 4.7466</strain>
    </source>
</reference>
<feature type="transmembrane region" description="Helical" evidence="1">
    <location>
        <begin position="7"/>
        <end position="25"/>
    </location>
</feature>